<keyword evidence="2" id="KW-0479">Metal-binding</keyword>
<dbReference type="InterPro" id="IPR023214">
    <property type="entry name" value="HAD_sf"/>
</dbReference>
<dbReference type="SFLD" id="SFLDG01129">
    <property type="entry name" value="C1.5:_HAD__Beta-PGM__Phosphata"/>
    <property type="match status" value="1"/>
</dbReference>
<dbReference type="SUPFAM" id="SSF56784">
    <property type="entry name" value="HAD-like"/>
    <property type="match status" value="1"/>
</dbReference>
<dbReference type="InterPro" id="IPR036412">
    <property type="entry name" value="HAD-like_sf"/>
</dbReference>
<dbReference type="PANTHER" id="PTHR46470">
    <property type="entry name" value="N-ACYLNEURAMINATE-9-PHOSPHATASE"/>
    <property type="match status" value="1"/>
</dbReference>
<comment type="cofactor">
    <cofactor evidence="1">
        <name>Mg(2+)</name>
        <dbReference type="ChEBI" id="CHEBI:18420"/>
    </cofactor>
</comment>
<dbReference type="RefSeq" id="WP_003650979.1">
    <property type="nucleotide sequence ID" value="NZ_KB849780.1"/>
</dbReference>
<keyword evidence="6" id="KW-1185">Reference proteome</keyword>
<dbReference type="Pfam" id="PF00702">
    <property type="entry name" value="Hydrolase"/>
    <property type="match status" value="1"/>
</dbReference>
<sequence>MTYNYYFDLDGTLIDSNVDANSIAEVFDFINSNILYSDFIDYCDYIFKSSPFFDYMFSVGIGVNELFWIDKYFYGDELEEFYKWVDIFQRDCYKYIKGLCFCEKPFPMSIYFRPIAIKKLIVNSEFLDVYFKNLNSNFYIITNGDSYIQYQKIFYSGLLPFFKMVFVSGDFGVGKPSKCLYRKILNITRENPEECYMIGDSIKKDILPSGELGFRTLHIKSKKDLLAIN</sequence>
<proteinExistence type="predicted"/>
<comment type="caution">
    <text evidence="5">The sequence shown here is derived from an EMBL/GenBank/DDBJ whole genome shotgun (WGS) entry which is preliminary data.</text>
</comment>
<evidence type="ECO:0000313" key="6">
    <source>
        <dbReference type="Proteomes" id="UP000013024"/>
    </source>
</evidence>
<evidence type="ECO:0000256" key="1">
    <source>
        <dbReference type="ARBA" id="ARBA00001946"/>
    </source>
</evidence>
<keyword evidence="4" id="KW-0460">Magnesium</keyword>
<dbReference type="InterPro" id="IPR006439">
    <property type="entry name" value="HAD-SF_hydro_IA"/>
</dbReference>
<dbReference type="SFLD" id="SFLDS00003">
    <property type="entry name" value="Haloacid_Dehalogenase"/>
    <property type="match status" value="1"/>
</dbReference>
<dbReference type="Proteomes" id="UP000013024">
    <property type="component" value="Unassembled WGS sequence"/>
</dbReference>
<protein>
    <recommendedName>
        <fullName evidence="7">HAD hydrolase, family IA</fullName>
    </recommendedName>
</protein>
<name>A0ABP2UGJ6_ACICA</name>
<dbReference type="PANTHER" id="PTHR46470:SF2">
    <property type="entry name" value="GLYCERALDEHYDE 3-PHOSPHATE PHOSPHATASE"/>
    <property type="match status" value="1"/>
</dbReference>
<evidence type="ECO:0008006" key="7">
    <source>
        <dbReference type="Google" id="ProtNLM"/>
    </source>
</evidence>
<dbReference type="NCBIfam" id="TIGR01549">
    <property type="entry name" value="HAD-SF-IA-v1"/>
    <property type="match status" value="1"/>
</dbReference>
<gene>
    <name evidence="5" type="ORF">F936_02583</name>
</gene>
<organism evidence="5 6">
    <name type="scientific">Acinetobacter calcoaceticus DSM 30006 = CIP 81.8</name>
    <dbReference type="NCBI Taxonomy" id="981331"/>
    <lineage>
        <taxon>Bacteria</taxon>
        <taxon>Pseudomonadati</taxon>
        <taxon>Pseudomonadota</taxon>
        <taxon>Gammaproteobacteria</taxon>
        <taxon>Moraxellales</taxon>
        <taxon>Moraxellaceae</taxon>
        <taxon>Acinetobacter</taxon>
        <taxon>Acinetobacter calcoaceticus/baumannii complex</taxon>
    </lineage>
</organism>
<dbReference type="InterPro" id="IPR051400">
    <property type="entry name" value="HAD-like_hydrolase"/>
</dbReference>
<keyword evidence="3" id="KW-0378">Hydrolase</keyword>
<evidence type="ECO:0000313" key="5">
    <source>
        <dbReference type="EMBL" id="ENV99499.1"/>
    </source>
</evidence>
<evidence type="ECO:0000256" key="2">
    <source>
        <dbReference type="ARBA" id="ARBA00022723"/>
    </source>
</evidence>
<reference evidence="5 6" key="1">
    <citation type="submission" date="2013-02" db="EMBL/GenBank/DDBJ databases">
        <title>The Genome Sequence of Acinetobacter calcoaceticus CIP 81.8.</title>
        <authorList>
            <consortium name="The Broad Institute Genome Sequencing Platform"/>
            <consortium name="The Broad Institute Genome Sequencing Center for Infectious Disease"/>
            <person name="Cerqueira G."/>
            <person name="Feldgarden M."/>
            <person name="Courvalin P."/>
            <person name="Perichon B."/>
            <person name="Grillot-Courvalin C."/>
            <person name="Clermont D."/>
            <person name="Rocha E."/>
            <person name="Yoon E.-J."/>
            <person name="Nemec A."/>
            <person name="Walker B."/>
            <person name="Young S.K."/>
            <person name="Zeng Q."/>
            <person name="Gargeya S."/>
            <person name="Fitzgerald M."/>
            <person name="Haas B."/>
            <person name="Abouelleil A."/>
            <person name="Alvarado L."/>
            <person name="Arachchi H.M."/>
            <person name="Berlin A.M."/>
            <person name="Chapman S.B."/>
            <person name="Dewar J."/>
            <person name="Goldberg J."/>
            <person name="Griggs A."/>
            <person name="Gujja S."/>
            <person name="Hansen M."/>
            <person name="Howarth C."/>
            <person name="Imamovic A."/>
            <person name="Larimer J."/>
            <person name="McCowan C."/>
            <person name="Murphy C."/>
            <person name="Neiman D."/>
            <person name="Pearson M."/>
            <person name="Priest M."/>
            <person name="Roberts A."/>
            <person name="Saif S."/>
            <person name="Shea T."/>
            <person name="Sisk P."/>
            <person name="Sykes S."/>
            <person name="Wortman J."/>
            <person name="Nusbaum C."/>
            <person name="Birren B."/>
        </authorList>
    </citation>
    <scope>NUCLEOTIDE SEQUENCE [LARGE SCALE GENOMIC DNA]</scope>
    <source>
        <strain evidence="5 6">CIP 81.8</strain>
    </source>
</reference>
<dbReference type="Gene3D" id="3.40.50.1000">
    <property type="entry name" value="HAD superfamily/HAD-like"/>
    <property type="match status" value="1"/>
</dbReference>
<evidence type="ECO:0000256" key="4">
    <source>
        <dbReference type="ARBA" id="ARBA00022842"/>
    </source>
</evidence>
<dbReference type="GeneID" id="92919051"/>
<evidence type="ECO:0000256" key="3">
    <source>
        <dbReference type="ARBA" id="ARBA00022801"/>
    </source>
</evidence>
<dbReference type="EMBL" id="APQI01000004">
    <property type="protein sequence ID" value="ENV99499.1"/>
    <property type="molecule type" value="Genomic_DNA"/>
</dbReference>
<accession>A0ABP2UGJ6</accession>